<dbReference type="AlphaFoldDB" id="A0AAX4HS00"/>
<evidence type="ECO:0000313" key="3">
    <source>
        <dbReference type="Proteomes" id="UP001324634"/>
    </source>
</evidence>
<evidence type="ECO:0000256" key="1">
    <source>
        <dbReference type="SAM" id="SignalP"/>
    </source>
</evidence>
<protein>
    <submittedName>
        <fullName evidence="2">Uncharacterized protein</fullName>
    </submittedName>
</protein>
<gene>
    <name evidence="2" type="ORF">SOO65_05220</name>
</gene>
<organism evidence="2 3">
    <name type="scientific">Peredibacter starrii</name>
    <dbReference type="NCBI Taxonomy" id="28202"/>
    <lineage>
        <taxon>Bacteria</taxon>
        <taxon>Pseudomonadati</taxon>
        <taxon>Bdellovibrionota</taxon>
        <taxon>Bacteriovoracia</taxon>
        <taxon>Bacteriovoracales</taxon>
        <taxon>Bacteriovoracaceae</taxon>
        <taxon>Peredibacter</taxon>
    </lineage>
</organism>
<name>A0AAX4HS00_9BACT</name>
<accession>A0AAX4HS00</accession>
<reference evidence="2 3" key="1">
    <citation type="submission" date="2023-11" db="EMBL/GenBank/DDBJ databases">
        <title>Peredibacter starrii A3.12.</title>
        <authorList>
            <person name="Mitchell R.J."/>
        </authorList>
    </citation>
    <scope>NUCLEOTIDE SEQUENCE [LARGE SCALE GENOMIC DNA]</scope>
    <source>
        <strain evidence="2 3">A3.12</strain>
    </source>
</reference>
<dbReference type="Proteomes" id="UP001324634">
    <property type="component" value="Chromosome"/>
</dbReference>
<feature type="signal peptide" evidence="1">
    <location>
        <begin position="1"/>
        <end position="19"/>
    </location>
</feature>
<dbReference type="EMBL" id="CP139487">
    <property type="protein sequence ID" value="WPU66141.1"/>
    <property type="molecule type" value="Genomic_DNA"/>
</dbReference>
<keyword evidence="3" id="KW-1185">Reference proteome</keyword>
<proteinExistence type="predicted"/>
<sequence length="214" mass="24257">MRWLIILLMLAGCSGYRFSQQENPLSQYGIQSLSVPMFYNYSNISEASGEFTRETYRLLTGFSGLKLYNGYKSSSDAILIGIIKSPEKMYDSLRPNNLRVAQDKAPNSIGTTRENFYIPGTTDVQLYLQVIVIKKPSEEELSLLKSGIGDQVRTNSKIIFNEVIPLKMQYTREILDNQGTQVNATQNFGAQRKTIRTMAEQAAVTVRDMIFYAF</sequence>
<evidence type="ECO:0000313" key="2">
    <source>
        <dbReference type="EMBL" id="WPU66141.1"/>
    </source>
</evidence>
<feature type="chain" id="PRO_5043590057" evidence="1">
    <location>
        <begin position="20"/>
        <end position="214"/>
    </location>
</feature>
<dbReference type="KEGG" id="psti:SOO65_05220"/>
<keyword evidence="1" id="KW-0732">Signal</keyword>
<dbReference type="RefSeq" id="WP_321398025.1">
    <property type="nucleotide sequence ID" value="NZ_CP139487.1"/>
</dbReference>